<gene>
    <name evidence="2" type="ORF">SAMN05216266_101775</name>
</gene>
<dbReference type="CDD" id="cd16414">
    <property type="entry name" value="dndB_like"/>
    <property type="match status" value="1"/>
</dbReference>
<dbReference type="InterPro" id="IPR017642">
    <property type="entry name" value="DNA_S_mod_DndB"/>
</dbReference>
<dbReference type="RefSeq" id="WP_091669309.1">
    <property type="nucleotide sequence ID" value="NZ_FOKG01000001.1"/>
</dbReference>
<feature type="coiled-coil region" evidence="1">
    <location>
        <begin position="127"/>
        <end position="177"/>
    </location>
</feature>
<dbReference type="OrthoDB" id="3652472at2"/>
<dbReference type="AlphaFoldDB" id="A0A1I0W6E7"/>
<dbReference type="STRING" id="490629.SAMN05216266_101775"/>
<accession>A0A1I0W6E7</accession>
<evidence type="ECO:0000256" key="1">
    <source>
        <dbReference type="SAM" id="Coils"/>
    </source>
</evidence>
<reference evidence="3" key="1">
    <citation type="submission" date="2016-10" db="EMBL/GenBank/DDBJ databases">
        <authorList>
            <person name="Varghese N."/>
            <person name="Submissions S."/>
        </authorList>
    </citation>
    <scope>NUCLEOTIDE SEQUENCE [LARGE SCALE GENOMIC DNA]</scope>
    <source>
        <strain evidence="3">CGMCC 4.3568</strain>
    </source>
</reference>
<organism evidence="2 3">
    <name type="scientific">Amycolatopsis marina</name>
    <dbReference type="NCBI Taxonomy" id="490629"/>
    <lineage>
        <taxon>Bacteria</taxon>
        <taxon>Bacillati</taxon>
        <taxon>Actinomycetota</taxon>
        <taxon>Actinomycetes</taxon>
        <taxon>Pseudonocardiales</taxon>
        <taxon>Pseudonocardiaceae</taxon>
        <taxon>Amycolatopsis</taxon>
    </lineage>
</organism>
<dbReference type="Proteomes" id="UP000243799">
    <property type="component" value="Unassembled WGS sequence"/>
</dbReference>
<sequence length="409" mass="45082">MSLTVDTTRITAGRRYDTYLAMRSVQGGRTVYSTRVPLLDLDKILPVPDPAQPDPDNRKVDTRHAKAFGEYVTKHDNWVAPALLARDNGGCVFQPLDNSDDKVGYLDIPWSTGALGALSTIDGQHRILGTRLEMRRLSEEVAKAERDLTRARSADRSIKIEAKLAELRAALTRLEQESIGLDIYVEPNSVLARQMFVDVADNAKGISTALRARFDGSKIANRTLDRVLDHALFKGRVDLEQDRMTRNNVNLIGAKHVADLTKAVAVGVGGRISKRREAELSDEAVVEGVHSFLDSITGAFTELADVAEGTLSPSDLRSRSLLGSVGMLRVLAGSFHALREKEIDEDDITAYFATLAPHMSAPVSESGIWRRTEARRDFEPEASAPIMRTQNLLHLVSTVTSWYPNAPQN</sequence>
<dbReference type="EMBL" id="FOKG01000001">
    <property type="protein sequence ID" value="SFA84131.1"/>
    <property type="molecule type" value="Genomic_DNA"/>
</dbReference>
<proteinExistence type="predicted"/>
<keyword evidence="3" id="KW-1185">Reference proteome</keyword>
<evidence type="ECO:0000313" key="3">
    <source>
        <dbReference type="Proteomes" id="UP000243799"/>
    </source>
</evidence>
<dbReference type="Pfam" id="PF14072">
    <property type="entry name" value="DndB"/>
    <property type="match status" value="1"/>
</dbReference>
<name>A0A1I0W6E7_9PSEU</name>
<evidence type="ECO:0000313" key="2">
    <source>
        <dbReference type="EMBL" id="SFA84131.1"/>
    </source>
</evidence>
<protein>
    <submittedName>
        <fullName evidence="2">DGQHR domain-containing protein</fullName>
    </submittedName>
</protein>
<keyword evidence="1" id="KW-0175">Coiled coil</keyword>